<dbReference type="InterPro" id="IPR032302">
    <property type="entry name" value="THOC2_N"/>
</dbReference>
<accession>A0AA89C2Z5</accession>
<dbReference type="GO" id="GO:0000445">
    <property type="term" value="C:THO complex part of transcription export complex"/>
    <property type="evidence" value="ECO:0007669"/>
    <property type="project" value="TreeGrafter"/>
</dbReference>
<comment type="subcellular location">
    <subcellularLocation>
        <location evidence="1">Nucleus</location>
    </subcellularLocation>
</comment>
<feature type="compositionally biased region" description="Basic and acidic residues" evidence="7">
    <location>
        <begin position="1495"/>
        <end position="1519"/>
    </location>
</feature>
<feature type="compositionally biased region" description="Basic and acidic residues" evidence="7">
    <location>
        <begin position="1366"/>
        <end position="1426"/>
    </location>
</feature>
<keyword evidence="4" id="KW-0539">Nucleus</keyword>
<evidence type="ECO:0000259" key="9">
    <source>
        <dbReference type="Pfam" id="PF11732"/>
    </source>
</evidence>
<dbReference type="InterPro" id="IPR040007">
    <property type="entry name" value="Tho2"/>
</dbReference>
<sequence length="1662" mass="190746">MTTFDLGVKGSKIKVTGLRIKLCRNQPESNLQLGTVSRVIKRSFYEVCWQVIKGNVKLETAVHALGEVCDYVKDAAPHLADVFSLIDLECLAQDDKDLRDKLVDIIAACESSVTIAVLKERLDQELLENVGLIPSKLAFQKTYVKIKTKLYYKQQKFNLLREESEGYAKLITELNQDITDSLSPSQCVQNLKSLIGCFDLDPNRVIDILLESFECRPHLGSFYIPIFKEYVTDRTTLCQILGFKFHFYQEEETPDSLYKIAAVLLNNDLVDLDTLYPHLSPTDDKVKEYNQKEIDEAKSYARKLNVVSLADKTDDPKDSENVKVDLYATNQKIGLCEALLNLGAWKNAKDILDRLPEFFAMVHKPIASAMCLLIHYLIDPLYRENTVIPKRVLKGRLSSKHKYDSDVNKVHTYRDLHGEVFPIMRYLGPYSACDPVLLVKIIRLGKSFMLKRHSGGISAEDEVAYYGILNMLDEVLLPSMAFLPCNCCISEELWGLLKLFPYELRYRLYGNWKNDTYSHHPKLIRIRADCLERARYLMKRLSKENVKPSGRQLGKLSHSNPGVLFEYTLSQIQRYDNFIGPVVDTLKFLTSLSYDVLAYCIIEAVANPEKDRMKHDDTNISLWLQSLANFAGSICRKYQVELAGLLQYVANQLKAGKSYDLLILREIVTKMAGIEISEEITNDQLEAMTGGELLRQEGGYFAQVRNTKKSSTRLKDTLLEHNLALSLCLLMAQQRDGVIYHEGSESHLKLVGKLYDQCQDTLVQFGSFLSMQLSTEEFVKRLPSIDTLMSSYHIPADSAFFLSRPQYAYAISSRFEELRKIDKSNKQGGSQLKLQRFIEASEEMMQPVIELIRPLYSSRVWEDLSPQFYVTFWSLQMYDLFVPTSVYEKQIQQLQAQASAAEDNKDLTQGKRKKEKERCHNLIEKLRDEMKKQGEHCNRVINRLKAQKEQWFISRSTKNETITQFLQLCVFPRCCFTAADAVFCAKFIHVLHDLKTPNFSTLICCDRIFCDITYTVTSCTENEAHRYGRFLCSALDTIMRWHSNKDIYDKECGSYPGFVTVFRKGIETQPAQQIKADQLDYENYRHVCHKWHFRITKAMVACLESGNYIQIRNALIVLTKILPNYPKITQFGQALERRVDRLRQEEKEKRPDIYALAMGYSGQLKSKKTSWVQEHQFHYKEGKGVVTKATSTVPNGPVAGPSASQSAARSDGTSAQASTSSSKKSSSDTKVSKKTDGETKTKEKKEKKSSDKKDKSKSDKKGADGDKKDLVNGTKTKEKKEKRDKEDKKEKSHSAEKSSTDKSQNEEKNSHDKGQESSKDKESLKVKESSKVKERKEKHEGKQSEVKVKVKEEKDKWEEPSTSDGKTPDAKTRHKEETHNSEVKSERREIKIERHQETKEDRKSEKEVKVKEEKQEKEGKSKEDRHGKIKRSYSPEKDASERESGKGHQREHGESSDSRVLHHHRSPEPSSSKQSDEREVKRRKLEGQASGSKSPSHERERKDRKRMSMDLDDRNDDAKRRRSAEPSSSSMNGETDRRHSKKDGEKSSRHDKDSTRQDREDRGSSRDKLIRDGTDSAESSPQHKAKEHKERDKDKSRSREKKDKSITKPSSNVPHGERLKPHDFQGRCGLGLKILVNNIEDNNHSITKLSTNVIPRERMRTY</sequence>
<feature type="domain" description="THO complex subunit 2 N-terminal" evidence="10">
    <location>
        <begin position="405"/>
        <end position="551"/>
    </location>
</feature>
<dbReference type="EMBL" id="VSWD01000006">
    <property type="protein sequence ID" value="KAK3099288.1"/>
    <property type="molecule type" value="Genomic_DNA"/>
</dbReference>
<gene>
    <name evidence="11" type="ORF">FSP39_002077</name>
</gene>
<feature type="compositionally biased region" description="Basic and acidic residues" evidence="7">
    <location>
        <begin position="1225"/>
        <end position="1359"/>
    </location>
</feature>
<dbReference type="GO" id="GO:0003729">
    <property type="term" value="F:mRNA binding"/>
    <property type="evidence" value="ECO:0007669"/>
    <property type="project" value="TreeGrafter"/>
</dbReference>
<keyword evidence="12" id="KW-1185">Reference proteome</keyword>
<dbReference type="Pfam" id="PF11732">
    <property type="entry name" value="Thoc2"/>
    <property type="match status" value="1"/>
</dbReference>
<dbReference type="Pfam" id="PF11262">
    <property type="entry name" value="Tho2"/>
    <property type="match status" value="1"/>
</dbReference>
<comment type="caution">
    <text evidence="11">The sequence shown here is derived from an EMBL/GenBank/DDBJ whole genome shotgun (WGS) entry which is preliminary data.</text>
</comment>
<feature type="region of interest" description="Disordered" evidence="7">
    <location>
        <begin position="1188"/>
        <end position="1624"/>
    </location>
</feature>
<feature type="compositionally biased region" description="Basic and acidic residues" evidence="7">
    <location>
        <begin position="1615"/>
        <end position="1624"/>
    </location>
</feature>
<feature type="domain" description="THO complex subunit 2 N-terminal" evidence="10">
    <location>
        <begin position="39"/>
        <end position="214"/>
    </location>
</feature>
<keyword evidence="6" id="KW-0175">Coiled coil</keyword>
<organism evidence="11 12">
    <name type="scientific">Pinctada imbricata</name>
    <name type="common">Atlantic pearl-oyster</name>
    <name type="synonym">Pinctada martensii</name>
    <dbReference type="NCBI Taxonomy" id="66713"/>
    <lineage>
        <taxon>Eukaryota</taxon>
        <taxon>Metazoa</taxon>
        <taxon>Spiralia</taxon>
        <taxon>Lophotrochozoa</taxon>
        <taxon>Mollusca</taxon>
        <taxon>Bivalvia</taxon>
        <taxon>Autobranchia</taxon>
        <taxon>Pteriomorphia</taxon>
        <taxon>Pterioida</taxon>
        <taxon>Pterioidea</taxon>
        <taxon>Pteriidae</taxon>
        <taxon>Pinctada</taxon>
    </lineage>
</organism>
<comment type="subunit">
    <text evidence="5">Component of the THO subcomplex, which is composed of THOC1, THOC2, THOC3, THOC5, THOC6 and THOC7. The THO subcomplex interacts with DDX39B to form the THO-DDX39B complex which multimerizes into a 28-subunit tetrameric assembly. Component of the transcription/export (TREX) complex at least composed of ALYREF/THOC4, DDX39B, SARNP/CIP29, CHTOP and the THO subcomplex; in the complex interacts with THOC1, THOC3, THOC5, THOC7 and DDX39B. TREX seems to have a dynamic structure involving ATP-dependent remodeling. Interacts with POLDIP3 and ZC3H11A.</text>
</comment>
<evidence type="ECO:0000256" key="2">
    <source>
        <dbReference type="ARBA" id="ARBA00007857"/>
    </source>
</evidence>
<evidence type="ECO:0000313" key="12">
    <source>
        <dbReference type="Proteomes" id="UP001186944"/>
    </source>
</evidence>
<dbReference type="Proteomes" id="UP001186944">
    <property type="component" value="Unassembled WGS sequence"/>
</dbReference>
<feature type="coiled-coil region" evidence="6">
    <location>
        <begin position="884"/>
        <end position="943"/>
    </location>
</feature>
<dbReference type="GO" id="GO:0006406">
    <property type="term" value="P:mRNA export from nucleus"/>
    <property type="evidence" value="ECO:0007669"/>
    <property type="project" value="InterPro"/>
</dbReference>
<evidence type="ECO:0000256" key="3">
    <source>
        <dbReference type="ARBA" id="ARBA00019596"/>
    </source>
</evidence>
<dbReference type="GO" id="GO:0006397">
    <property type="term" value="P:mRNA processing"/>
    <property type="evidence" value="ECO:0007669"/>
    <property type="project" value="InterPro"/>
</dbReference>
<feature type="compositionally biased region" description="Basic and acidic residues" evidence="7">
    <location>
        <begin position="1587"/>
        <end position="1606"/>
    </location>
</feature>
<evidence type="ECO:0000256" key="4">
    <source>
        <dbReference type="ARBA" id="ARBA00023242"/>
    </source>
</evidence>
<evidence type="ECO:0000256" key="5">
    <source>
        <dbReference type="ARBA" id="ARBA00047033"/>
    </source>
</evidence>
<dbReference type="PANTHER" id="PTHR21597">
    <property type="entry name" value="THO2 PROTEIN"/>
    <property type="match status" value="1"/>
</dbReference>
<dbReference type="Pfam" id="PF16134">
    <property type="entry name" value="THOC2_N"/>
    <property type="match status" value="3"/>
</dbReference>
<evidence type="ECO:0000259" key="8">
    <source>
        <dbReference type="Pfam" id="PF11262"/>
    </source>
</evidence>
<feature type="domain" description="THO complex subunitTHOC2 N-terminal" evidence="9">
    <location>
        <begin position="553"/>
        <end position="628"/>
    </location>
</feature>
<proteinExistence type="inferred from homology"/>
<name>A0AA89C2Z5_PINIB</name>
<feature type="domain" description="THO complex subunitTHOC2 C-terminal" evidence="8">
    <location>
        <begin position="861"/>
        <end position="1164"/>
    </location>
</feature>
<evidence type="ECO:0000256" key="1">
    <source>
        <dbReference type="ARBA" id="ARBA00004123"/>
    </source>
</evidence>
<feature type="compositionally biased region" description="Basic and acidic residues" evidence="7">
    <location>
        <begin position="1534"/>
        <end position="1574"/>
    </location>
</feature>
<evidence type="ECO:0000256" key="6">
    <source>
        <dbReference type="SAM" id="Coils"/>
    </source>
</evidence>
<feature type="domain" description="THO complex subunit 2 N-terminal" evidence="10">
    <location>
        <begin position="234"/>
        <end position="390"/>
    </location>
</feature>
<reference evidence="11" key="1">
    <citation type="submission" date="2019-08" db="EMBL/GenBank/DDBJ databases">
        <title>The improved chromosome-level genome for the pearl oyster Pinctada fucata martensii using PacBio sequencing and Hi-C.</title>
        <authorList>
            <person name="Zheng Z."/>
        </authorList>
    </citation>
    <scope>NUCLEOTIDE SEQUENCE</scope>
    <source>
        <strain evidence="11">ZZ-2019</strain>
        <tissue evidence="11">Adductor muscle</tissue>
    </source>
</reference>
<evidence type="ECO:0000313" key="11">
    <source>
        <dbReference type="EMBL" id="KAK3099288.1"/>
    </source>
</evidence>
<protein>
    <recommendedName>
        <fullName evidence="3">THO complex subunit 2</fullName>
    </recommendedName>
</protein>
<dbReference type="InterPro" id="IPR021726">
    <property type="entry name" value="THO_THOC2_N"/>
</dbReference>
<feature type="compositionally biased region" description="Low complexity" evidence="7">
    <location>
        <begin position="1210"/>
        <end position="1224"/>
    </location>
</feature>
<dbReference type="InterPro" id="IPR021418">
    <property type="entry name" value="THO_THOC2_C"/>
</dbReference>
<evidence type="ECO:0000256" key="7">
    <source>
        <dbReference type="SAM" id="MobiDB-lite"/>
    </source>
</evidence>
<dbReference type="PANTHER" id="PTHR21597:SF0">
    <property type="entry name" value="THO COMPLEX SUBUNIT 2"/>
    <property type="match status" value="1"/>
</dbReference>
<evidence type="ECO:0000259" key="10">
    <source>
        <dbReference type="Pfam" id="PF16134"/>
    </source>
</evidence>
<feature type="compositionally biased region" description="Basic and acidic residues" evidence="7">
    <location>
        <begin position="1433"/>
        <end position="1460"/>
    </location>
</feature>
<comment type="similarity">
    <text evidence="2">Belongs to the THOC2 family.</text>
</comment>